<dbReference type="AlphaFoldDB" id="A0A6S6QWN3"/>
<sequence>MAQNRWTLVTGASAGMGLELARLFAKDGHGLVLVARRKDRLDQLAAELSGQHGVPVKTLGLDLAAPGAVKDLVDFTVREGVDVHTLVNNAGFGLRGAFHELDAERQDEMVRLNVGAVTSLARAFLPGMIARREGGILNLASMAAFQSGPYMAVYYATKAYVLSFSEALHEEAKDHGVKVSAFCPGPVQTEFVAIAGLEGRPRFDTAPDAASMARAGYDAYVANKAIFIPGLFNKLGIFMERLVPRSVPRSAVKKFNASK</sequence>
<keyword evidence="5" id="KW-1185">Reference proteome</keyword>
<dbReference type="InterPro" id="IPR002347">
    <property type="entry name" value="SDR_fam"/>
</dbReference>
<dbReference type="PANTHER" id="PTHR43899">
    <property type="entry name" value="RH59310P"/>
    <property type="match status" value="1"/>
</dbReference>
<dbReference type="Proteomes" id="UP000515317">
    <property type="component" value="Chromosome"/>
</dbReference>
<dbReference type="InterPro" id="IPR036291">
    <property type="entry name" value="NAD(P)-bd_dom_sf"/>
</dbReference>
<evidence type="ECO:0000256" key="2">
    <source>
        <dbReference type="ARBA" id="ARBA00023002"/>
    </source>
</evidence>
<comment type="similarity">
    <text evidence="1 3">Belongs to the short-chain dehydrogenases/reductases (SDR) family.</text>
</comment>
<accession>A0A6S6QWN3</accession>
<evidence type="ECO:0000256" key="3">
    <source>
        <dbReference type="RuleBase" id="RU000363"/>
    </source>
</evidence>
<protein>
    <submittedName>
        <fullName evidence="4">Short-chain dehydrogenase</fullName>
    </submittedName>
</protein>
<evidence type="ECO:0000313" key="4">
    <source>
        <dbReference type="EMBL" id="BCJ91440.1"/>
    </source>
</evidence>
<proteinExistence type="inferred from homology"/>
<gene>
    <name evidence="4" type="primary">dltE</name>
    <name evidence="4" type="ORF">IZ6_21750</name>
</gene>
<dbReference type="KEGG" id="tso:IZ6_21750"/>
<dbReference type="Pfam" id="PF00106">
    <property type="entry name" value="adh_short"/>
    <property type="match status" value="1"/>
</dbReference>
<reference evidence="4 5" key="1">
    <citation type="submission" date="2020-08" db="EMBL/GenBank/DDBJ databases">
        <title>Genome sequence of Rhizobiales bacterium strain IZ6.</title>
        <authorList>
            <person name="Nakai R."/>
            <person name="Naganuma T."/>
        </authorList>
    </citation>
    <scope>NUCLEOTIDE SEQUENCE [LARGE SCALE GENOMIC DNA]</scope>
    <source>
        <strain evidence="4 5">IZ6</strain>
    </source>
</reference>
<name>A0A6S6QWN3_9HYPH</name>
<evidence type="ECO:0000256" key="1">
    <source>
        <dbReference type="ARBA" id="ARBA00006484"/>
    </source>
</evidence>
<evidence type="ECO:0000313" key="5">
    <source>
        <dbReference type="Proteomes" id="UP000515317"/>
    </source>
</evidence>
<dbReference type="PRINTS" id="PR00080">
    <property type="entry name" value="SDRFAMILY"/>
</dbReference>
<dbReference type="SUPFAM" id="SSF51735">
    <property type="entry name" value="NAD(P)-binding Rossmann-fold domains"/>
    <property type="match status" value="1"/>
</dbReference>
<keyword evidence="2" id="KW-0560">Oxidoreductase</keyword>
<dbReference type="PRINTS" id="PR00081">
    <property type="entry name" value="GDHRDH"/>
</dbReference>
<organism evidence="4 5">
    <name type="scientific">Terrihabitans soli</name>
    <dbReference type="NCBI Taxonomy" id="708113"/>
    <lineage>
        <taxon>Bacteria</taxon>
        <taxon>Pseudomonadati</taxon>
        <taxon>Pseudomonadota</taxon>
        <taxon>Alphaproteobacteria</taxon>
        <taxon>Hyphomicrobiales</taxon>
        <taxon>Terrihabitans</taxon>
    </lineage>
</organism>
<dbReference type="PANTHER" id="PTHR43899:SF13">
    <property type="entry name" value="RH59310P"/>
    <property type="match status" value="1"/>
</dbReference>
<dbReference type="PIRSF" id="PIRSF000126">
    <property type="entry name" value="11-beta-HSD1"/>
    <property type="match status" value="1"/>
</dbReference>
<dbReference type="GO" id="GO:0016491">
    <property type="term" value="F:oxidoreductase activity"/>
    <property type="evidence" value="ECO:0007669"/>
    <property type="project" value="UniProtKB-KW"/>
</dbReference>
<dbReference type="Gene3D" id="3.40.50.720">
    <property type="entry name" value="NAD(P)-binding Rossmann-like Domain"/>
    <property type="match status" value="1"/>
</dbReference>
<dbReference type="RefSeq" id="WP_222875086.1">
    <property type="nucleotide sequence ID" value="NZ_AP023361.1"/>
</dbReference>
<dbReference type="EMBL" id="AP023361">
    <property type="protein sequence ID" value="BCJ91440.1"/>
    <property type="molecule type" value="Genomic_DNA"/>
</dbReference>
<dbReference type="InterPro" id="IPR051019">
    <property type="entry name" value="VLCFA-Steroid_DH"/>
</dbReference>